<comment type="caution">
    <text evidence="2">The sequence shown here is derived from an EMBL/GenBank/DDBJ whole genome shotgun (WGS) entry which is preliminary data.</text>
</comment>
<evidence type="ECO:0000313" key="2">
    <source>
        <dbReference type="EMBL" id="KAG9335151.1"/>
    </source>
</evidence>
<reference evidence="2" key="1">
    <citation type="thesis" date="2021" institute="BYU ScholarsArchive" country="Provo, UT, USA">
        <title>Applications of and Algorithms for Genome Assembly and Genomic Analyses with an Emphasis on Marine Teleosts.</title>
        <authorList>
            <person name="Pickett B.D."/>
        </authorList>
    </citation>
    <scope>NUCLEOTIDE SEQUENCE</scope>
    <source>
        <strain evidence="2">HI-2016</strain>
    </source>
</reference>
<dbReference type="OrthoDB" id="8856008at2759"/>
<protein>
    <recommendedName>
        <fullName evidence="1">NUP210 Ig-like domain-containing protein</fullName>
    </recommendedName>
</protein>
<dbReference type="Proteomes" id="UP000824540">
    <property type="component" value="Unassembled WGS sequence"/>
</dbReference>
<dbReference type="AlphaFoldDB" id="A0A8T2N915"/>
<dbReference type="EMBL" id="JAFBMS010000128">
    <property type="protein sequence ID" value="KAG9335151.1"/>
    <property type="molecule type" value="Genomic_DNA"/>
</dbReference>
<dbReference type="InterPro" id="IPR055098">
    <property type="entry name" value="Ig_NUP210_3rd"/>
</dbReference>
<keyword evidence="3" id="KW-1185">Reference proteome</keyword>
<gene>
    <name evidence="2" type="ORF">JZ751_005624</name>
</gene>
<organism evidence="2 3">
    <name type="scientific">Albula glossodonta</name>
    <name type="common">roundjaw bonefish</name>
    <dbReference type="NCBI Taxonomy" id="121402"/>
    <lineage>
        <taxon>Eukaryota</taxon>
        <taxon>Metazoa</taxon>
        <taxon>Chordata</taxon>
        <taxon>Craniata</taxon>
        <taxon>Vertebrata</taxon>
        <taxon>Euteleostomi</taxon>
        <taxon>Actinopterygii</taxon>
        <taxon>Neopterygii</taxon>
        <taxon>Teleostei</taxon>
        <taxon>Albuliformes</taxon>
        <taxon>Albulidae</taxon>
        <taxon>Albula</taxon>
    </lineage>
</organism>
<feature type="domain" description="NUP210 Ig-like" evidence="1">
    <location>
        <begin position="10"/>
        <end position="82"/>
    </location>
</feature>
<evidence type="ECO:0000313" key="3">
    <source>
        <dbReference type="Proteomes" id="UP000824540"/>
    </source>
</evidence>
<evidence type="ECO:0000259" key="1">
    <source>
        <dbReference type="Pfam" id="PF22963"/>
    </source>
</evidence>
<proteinExistence type="predicted"/>
<dbReference type="GO" id="GO:0005643">
    <property type="term" value="C:nuclear pore"/>
    <property type="evidence" value="ECO:0007669"/>
    <property type="project" value="TreeGrafter"/>
</dbReference>
<accession>A0A8T2N915</accession>
<name>A0A8T2N915_9TELE</name>
<dbReference type="PANTHER" id="PTHR23019">
    <property type="entry name" value="NUCLEAR PORE MEMBRANE GLYCOPROTEIN GP210-RELATED"/>
    <property type="match status" value="1"/>
</dbReference>
<sequence length="116" mass="12807">MYDRMFWILSELSMPCEQYELQLQNGVLESDGDLALGVAKLDPASSTILALQEGHVNVMVNYTSLRLQGASRLPNSTLYVVEAGYLVMCATENLPMFGFIDDLIGVLGEWLLTLSS</sequence>
<dbReference type="InterPro" id="IPR045197">
    <property type="entry name" value="NUP210-like"/>
</dbReference>
<dbReference type="PANTHER" id="PTHR23019:SF2">
    <property type="entry name" value="NUCLEAR PORE MEMBRANE GLYCOPROTEIN 210"/>
    <property type="match status" value="1"/>
</dbReference>
<dbReference type="Pfam" id="PF22963">
    <property type="entry name" value="Ig_NUP210_3rd"/>
    <property type="match status" value="1"/>
</dbReference>